<evidence type="ECO:0000313" key="3">
    <source>
        <dbReference type="RefSeq" id="XP_033456130.1"/>
    </source>
</evidence>
<name>A0A6J3LUZ4_9PEZI</name>
<protein>
    <submittedName>
        <fullName evidence="3">Uncharacterized protein</fullName>
    </submittedName>
</protein>
<dbReference type="Proteomes" id="UP000504637">
    <property type="component" value="Unplaced"/>
</dbReference>
<feature type="compositionally biased region" description="Low complexity" evidence="1">
    <location>
        <begin position="15"/>
        <end position="38"/>
    </location>
</feature>
<feature type="compositionally biased region" description="Basic and acidic residues" evidence="1">
    <location>
        <begin position="138"/>
        <end position="151"/>
    </location>
</feature>
<feature type="region of interest" description="Disordered" evidence="1">
    <location>
        <begin position="80"/>
        <end position="108"/>
    </location>
</feature>
<proteinExistence type="predicted"/>
<dbReference type="AlphaFoldDB" id="A0A6J3LUZ4"/>
<feature type="compositionally biased region" description="Low complexity" evidence="1">
    <location>
        <begin position="97"/>
        <end position="106"/>
    </location>
</feature>
<feature type="compositionally biased region" description="Low complexity" evidence="1">
    <location>
        <begin position="286"/>
        <end position="298"/>
    </location>
</feature>
<keyword evidence="2" id="KW-1185">Reference proteome</keyword>
<sequence length="298" mass="32578">MEQNNMAFLPPPQQPTASSPPLHLSSAPSSPLSTLSRSPSPPPLLSSPQHHPPKFNPPAARSHDHLPDCQIWCTCPRIGPPGFPTRPRGSPTQNKDSITSSSSASSPIHLPERVLAGLSQRDPISSLRKETKTMAMLTEKKQKKDGRRADQQQRPSIGKQHGEDLPFSFFCFFSRSSHVFPWPQKSEIEQSHPGNFGILLRVVDAVATAIAATAAEAPVDAATSTSTRDDREEVNGDETMKISPHDRNRFHRNPPPAAPRPPIPPSDDDGDRRKRMGKALLAYHQSSSSSLSSSILRD</sequence>
<feature type="region of interest" description="Disordered" evidence="1">
    <location>
        <begin position="216"/>
        <end position="298"/>
    </location>
</feature>
<reference evidence="3" key="3">
    <citation type="submission" date="2025-08" db="UniProtKB">
        <authorList>
            <consortium name="RefSeq"/>
        </authorList>
    </citation>
    <scope>IDENTIFICATION</scope>
    <source>
        <strain evidence="3">CBS 342.82</strain>
    </source>
</reference>
<feature type="region of interest" description="Disordered" evidence="1">
    <location>
        <begin position="138"/>
        <end position="162"/>
    </location>
</feature>
<evidence type="ECO:0000256" key="1">
    <source>
        <dbReference type="SAM" id="MobiDB-lite"/>
    </source>
</evidence>
<feature type="compositionally biased region" description="Pro residues" evidence="1">
    <location>
        <begin position="253"/>
        <end position="265"/>
    </location>
</feature>
<feature type="compositionally biased region" description="Low complexity" evidence="1">
    <location>
        <begin position="216"/>
        <end position="225"/>
    </location>
</feature>
<feature type="compositionally biased region" description="Basic and acidic residues" evidence="1">
    <location>
        <begin position="227"/>
        <end position="247"/>
    </location>
</feature>
<reference evidence="3" key="2">
    <citation type="submission" date="2020-04" db="EMBL/GenBank/DDBJ databases">
        <authorList>
            <consortium name="NCBI Genome Project"/>
        </authorList>
    </citation>
    <scope>NUCLEOTIDE SEQUENCE</scope>
    <source>
        <strain evidence="3">CBS 342.82</strain>
    </source>
</reference>
<feature type="region of interest" description="Disordered" evidence="1">
    <location>
        <begin position="1"/>
        <end position="63"/>
    </location>
</feature>
<accession>A0A6J3LUZ4</accession>
<evidence type="ECO:0000313" key="2">
    <source>
        <dbReference type="Proteomes" id="UP000504637"/>
    </source>
</evidence>
<dbReference type="GeneID" id="54366685"/>
<gene>
    <name evidence="3" type="ORF">K489DRAFT_73932</name>
</gene>
<reference evidence="3" key="1">
    <citation type="submission" date="2020-01" db="EMBL/GenBank/DDBJ databases">
        <authorList>
            <consortium name="DOE Joint Genome Institute"/>
            <person name="Haridas S."/>
            <person name="Albert R."/>
            <person name="Binder M."/>
            <person name="Bloem J."/>
            <person name="Labutti K."/>
            <person name="Salamov A."/>
            <person name="Andreopoulos B."/>
            <person name="Baker S.E."/>
            <person name="Barry K."/>
            <person name="Bills G."/>
            <person name="Bluhm B.H."/>
            <person name="Cannon C."/>
            <person name="Castanera R."/>
            <person name="Culley D.E."/>
            <person name="Daum C."/>
            <person name="Ezra D."/>
            <person name="Gonzalez J.B."/>
            <person name="Henrissat B."/>
            <person name="Kuo A."/>
            <person name="Liang C."/>
            <person name="Lipzen A."/>
            <person name="Lutzoni F."/>
            <person name="Magnuson J."/>
            <person name="Mondo S."/>
            <person name="Nolan M."/>
            <person name="Ohm R."/>
            <person name="Pangilinan J."/>
            <person name="Park H.-J."/>
            <person name="Ramirez L."/>
            <person name="Alfaro M."/>
            <person name="Sun H."/>
            <person name="Tritt A."/>
            <person name="Yoshinaga Y."/>
            <person name="Zwiers L.-H."/>
            <person name="Turgeon B.G."/>
            <person name="Goodwin S.B."/>
            <person name="Spatafora J.W."/>
            <person name="Crous P.W."/>
            <person name="Grigoriev I.V."/>
        </authorList>
    </citation>
    <scope>NUCLEOTIDE SEQUENCE</scope>
    <source>
        <strain evidence="3">CBS 342.82</strain>
    </source>
</reference>
<dbReference type="RefSeq" id="XP_033456130.1">
    <property type="nucleotide sequence ID" value="XM_033608884.1"/>
</dbReference>
<organism evidence="3">
    <name type="scientific">Dissoconium aciculare CBS 342.82</name>
    <dbReference type="NCBI Taxonomy" id="1314786"/>
    <lineage>
        <taxon>Eukaryota</taxon>
        <taxon>Fungi</taxon>
        <taxon>Dikarya</taxon>
        <taxon>Ascomycota</taxon>
        <taxon>Pezizomycotina</taxon>
        <taxon>Dothideomycetes</taxon>
        <taxon>Dothideomycetidae</taxon>
        <taxon>Mycosphaerellales</taxon>
        <taxon>Dissoconiaceae</taxon>
        <taxon>Dissoconium</taxon>
    </lineage>
</organism>